<name>A0A8X6V6K8_TRICX</name>
<organism evidence="1 2">
    <name type="scientific">Trichonephila clavipes</name>
    <name type="common">Golden silk orbweaver</name>
    <name type="synonym">Nephila clavipes</name>
    <dbReference type="NCBI Taxonomy" id="2585209"/>
    <lineage>
        <taxon>Eukaryota</taxon>
        <taxon>Metazoa</taxon>
        <taxon>Ecdysozoa</taxon>
        <taxon>Arthropoda</taxon>
        <taxon>Chelicerata</taxon>
        <taxon>Arachnida</taxon>
        <taxon>Araneae</taxon>
        <taxon>Araneomorphae</taxon>
        <taxon>Entelegynae</taxon>
        <taxon>Araneoidea</taxon>
        <taxon>Nephilidae</taxon>
        <taxon>Trichonephila</taxon>
    </lineage>
</organism>
<comment type="caution">
    <text evidence="1">The sequence shown here is derived from an EMBL/GenBank/DDBJ whole genome shotgun (WGS) entry which is preliminary data.</text>
</comment>
<dbReference type="EMBL" id="BMAU01021182">
    <property type="protein sequence ID" value="GFX95024.1"/>
    <property type="molecule type" value="Genomic_DNA"/>
</dbReference>
<evidence type="ECO:0000313" key="2">
    <source>
        <dbReference type="Proteomes" id="UP000887159"/>
    </source>
</evidence>
<protein>
    <submittedName>
        <fullName evidence="1">Uncharacterized protein</fullName>
    </submittedName>
</protein>
<reference evidence="1" key="1">
    <citation type="submission" date="2020-08" db="EMBL/GenBank/DDBJ databases">
        <title>Multicomponent nature underlies the extraordinary mechanical properties of spider dragline silk.</title>
        <authorList>
            <person name="Kono N."/>
            <person name="Nakamura H."/>
            <person name="Mori M."/>
            <person name="Yoshida Y."/>
            <person name="Ohtoshi R."/>
            <person name="Malay A.D."/>
            <person name="Moran D.A.P."/>
            <person name="Tomita M."/>
            <person name="Numata K."/>
            <person name="Arakawa K."/>
        </authorList>
    </citation>
    <scope>NUCLEOTIDE SEQUENCE</scope>
</reference>
<dbReference type="Proteomes" id="UP000887159">
    <property type="component" value="Unassembled WGS sequence"/>
</dbReference>
<evidence type="ECO:0000313" key="1">
    <source>
        <dbReference type="EMBL" id="GFX95024.1"/>
    </source>
</evidence>
<dbReference type="AlphaFoldDB" id="A0A8X6V6K8"/>
<gene>
    <name evidence="1" type="ORF">TNCV_3046561</name>
</gene>
<accession>A0A8X6V6K8</accession>
<keyword evidence="2" id="KW-1185">Reference proteome</keyword>
<proteinExistence type="predicted"/>
<sequence>MEQTAAGFFSKHNGIPFRCPCSQFIGPLAAQTPEVSSQGIAGGATVARVVGHWYKSNDLRISQPHHMT</sequence>